<dbReference type="InterPro" id="IPR029753">
    <property type="entry name" value="D-isomer_DH_CS"/>
</dbReference>
<dbReference type="GO" id="GO:0016616">
    <property type="term" value="F:oxidoreductase activity, acting on the CH-OH group of donors, NAD or NADP as acceptor"/>
    <property type="evidence" value="ECO:0007669"/>
    <property type="project" value="InterPro"/>
</dbReference>
<dbReference type="KEGG" id="ehx:EMIHUDRAFT_313576"/>
<dbReference type="EnsemblProtists" id="EOD35824">
    <property type="protein sequence ID" value="EOD35824"/>
    <property type="gene ID" value="EMIHUDRAFT_313576"/>
</dbReference>
<keyword evidence="2 4" id="KW-0560">Oxidoreductase</keyword>
<dbReference type="SUPFAM" id="SSF51735">
    <property type="entry name" value="NAD(P)-binding Rossmann-fold domains"/>
    <property type="match status" value="1"/>
</dbReference>
<proteinExistence type="inferred from homology"/>
<dbReference type="STRING" id="2903.R1FQV9"/>
<dbReference type="Pfam" id="PF02826">
    <property type="entry name" value="2-Hacid_dh_C"/>
    <property type="match status" value="1"/>
</dbReference>
<dbReference type="InterPro" id="IPR058205">
    <property type="entry name" value="D-LDH-like"/>
</dbReference>
<dbReference type="AlphaFoldDB" id="A0A0D3KJ89"/>
<dbReference type="Pfam" id="PF00389">
    <property type="entry name" value="2-Hacid_dh"/>
    <property type="match status" value="1"/>
</dbReference>
<keyword evidence="3" id="KW-0520">NAD</keyword>
<dbReference type="GeneID" id="17281094"/>
<evidence type="ECO:0000256" key="3">
    <source>
        <dbReference type="ARBA" id="ARBA00023027"/>
    </source>
</evidence>
<dbReference type="InterPro" id="IPR036291">
    <property type="entry name" value="NAD(P)-bd_dom_sf"/>
</dbReference>
<dbReference type="PROSITE" id="PS00671">
    <property type="entry name" value="D_2_HYDROXYACID_DH_3"/>
    <property type="match status" value="1"/>
</dbReference>
<organism evidence="7 8">
    <name type="scientific">Emiliania huxleyi (strain CCMP1516)</name>
    <dbReference type="NCBI Taxonomy" id="280463"/>
    <lineage>
        <taxon>Eukaryota</taxon>
        <taxon>Haptista</taxon>
        <taxon>Haptophyta</taxon>
        <taxon>Prymnesiophyceae</taxon>
        <taxon>Isochrysidales</taxon>
        <taxon>Noelaerhabdaceae</taxon>
        <taxon>Emiliania</taxon>
    </lineage>
</organism>
<dbReference type="Proteomes" id="UP000013827">
    <property type="component" value="Unassembled WGS sequence"/>
</dbReference>
<dbReference type="GO" id="GO:0051287">
    <property type="term" value="F:NAD binding"/>
    <property type="evidence" value="ECO:0007669"/>
    <property type="project" value="InterPro"/>
</dbReference>
<feature type="domain" description="D-isomer specific 2-hydroxyacid dehydrogenase catalytic" evidence="5">
    <location>
        <begin position="12"/>
        <end position="298"/>
    </location>
</feature>
<dbReference type="eggNOG" id="KOG0068">
    <property type="taxonomic scope" value="Eukaryota"/>
</dbReference>
<evidence type="ECO:0000259" key="6">
    <source>
        <dbReference type="Pfam" id="PF02826"/>
    </source>
</evidence>
<dbReference type="HOGENOM" id="CLU_019796_1_1_1"/>
<evidence type="ECO:0000256" key="1">
    <source>
        <dbReference type="ARBA" id="ARBA00005854"/>
    </source>
</evidence>
<sequence>MRTQMECWSAKFSSVKMIEASLSPVTASLANGCDAVCAFVNDDCGAETLEALAACGVGCVAMRCAGYDRVDLSMAESLGIVVLRVPAYSPHSVAEHAVALMMALNRQIRSFACMTRLSKRTRQHMFAGNYALSGLVGFDMHGKTCGIIGTGLIGRCTAAILLGMGCRVLAYDPFPNQTARDMGIEYVELEELLASSRDETRHLINKHTISLLKPGAMIINTSRGGLLDTAAAVEGLDSRKIGARSAWMSTRRRAVLGALASRPNVLVTPHMAFLTADALEAIAEVTAENLAEFVASRHDPSLTFTNQVLP</sequence>
<evidence type="ECO:0000256" key="2">
    <source>
        <dbReference type="ARBA" id="ARBA00023002"/>
    </source>
</evidence>
<dbReference type="RefSeq" id="XP_005788253.1">
    <property type="nucleotide sequence ID" value="XM_005788196.1"/>
</dbReference>
<dbReference type="SUPFAM" id="SSF52283">
    <property type="entry name" value="Formate/glycerate dehydrogenase catalytic domain-like"/>
    <property type="match status" value="1"/>
</dbReference>
<evidence type="ECO:0000259" key="5">
    <source>
        <dbReference type="Pfam" id="PF00389"/>
    </source>
</evidence>
<keyword evidence="8" id="KW-1185">Reference proteome</keyword>
<dbReference type="PANTHER" id="PTHR43026">
    <property type="entry name" value="2-HYDROXYACID DEHYDROGENASE HOMOLOG 1-RELATED"/>
    <property type="match status" value="1"/>
</dbReference>
<evidence type="ECO:0000313" key="7">
    <source>
        <dbReference type="EnsemblProtists" id="EOD35824"/>
    </source>
</evidence>
<dbReference type="InterPro" id="IPR006139">
    <property type="entry name" value="D-isomer_2_OHA_DH_cat_dom"/>
</dbReference>
<dbReference type="Gene3D" id="3.40.50.720">
    <property type="entry name" value="NAD(P)-binding Rossmann-like Domain"/>
    <property type="match status" value="2"/>
</dbReference>
<dbReference type="PaxDb" id="2903-EOD35824"/>
<reference evidence="7" key="2">
    <citation type="submission" date="2024-10" db="UniProtKB">
        <authorList>
            <consortium name="EnsemblProtists"/>
        </authorList>
    </citation>
    <scope>IDENTIFICATION</scope>
</reference>
<dbReference type="PANTHER" id="PTHR43026:SF1">
    <property type="entry name" value="2-HYDROXYACID DEHYDROGENASE HOMOLOG 1-RELATED"/>
    <property type="match status" value="1"/>
</dbReference>
<name>A0A0D3KJ89_EMIH1</name>
<dbReference type="OMA" id="VIVTAHQ"/>
<protein>
    <recommendedName>
        <fullName evidence="9">D-lactate dehydrogenase</fullName>
    </recommendedName>
</protein>
<evidence type="ECO:0000313" key="8">
    <source>
        <dbReference type="Proteomes" id="UP000013827"/>
    </source>
</evidence>
<dbReference type="InterPro" id="IPR006140">
    <property type="entry name" value="D-isomer_DH_NAD-bd"/>
</dbReference>
<accession>A0A0D3KJ89</accession>
<evidence type="ECO:0008006" key="9">
    <source>
        <dbReference type="Google" id="ProtNLM"/>
    </source>
</evidence>
<evidence type="ECO:0000256" key="4">
    <source>
        <dbReference type="RuleBase" id="RU003719"/>
    </source>
</evidence>
<comment type="similarity">
    <text evidence="1 4">Belongs to the D-isomer specific 2-hydroxyacid dehydrogenase family.</text>
</comment>
<reference evidence="8" key="1">
    <citation type="journal article" date="2013" name="Nature">
        <title>Pan genome of the phytoplankton Emiliania underpins its global distribution.</title>
        <authorList>
            <person name="Read B.A."/>
            <person name="Kegel J."/>
            <person name="Klute M.J."/>
            <person name="Kuo A."/>
            <person name="Lefebvre S.C."/>
            <person name="Maumus F."/>
            <person name="Mayer C."/>
            <person name="Miller J."/>
            <person name="Monier A."/>
            <person name="Salamov A."/>
            <person name="Young J."/>
            <person name="Aguilar M."/>
            <person name="Claverie J.M."/>
            <person name="Frickenhaus S."/>
            <person name="Gonzalez K."/>
            <person name="Herman E.K."/>
            <person name="Lin Y.C."/>
            <person name="Napier J."/>
            <person name="Ogata H."/>
            <person name="Sarno A.F."/>
            <person name="Shmutz J."/>
            <person name="Schroeder D."/>
            <person name="de Vargas C."/>
            <person name="Verret F."/>
            <person name="von Dassow P."/>
            <person name="Valentin K."/>
            <person name="Van de Peer Y."/>
            <person name="Wheeler G."/>
            <person name="Dacks J.B."/>
            <person name="Delwiche C.F."/>
            <person name="Dyhrman S.T."/>
            <person name="Glockner G."/>
            <person name="John U."/>
            <person name="Richards T."/>
            <person name="Worden A.Z."/>
            <person name="Zhang X."/>
            <person name="Grigoriev I.V."/>
            <person name="Allen A.E."/>
            <person name="Bidle K."/>
            <person name="Borodovsky M."/>
            <person name="Bowler C."/>
            <person name="Brownlee C."/>
            <person name="Cock J.M."/>
            <person name="Elias M."/>
            <person name="Gladyshev V.N."/>
            <person name="Groth M."/>
            <person name="Guda C."/>
            <person name="Hadaegh A."/>
            <person name="Iglesias-Rodriguez M.D."/>
            <person name="Jenkins J."/>
            <person name="Jones B.M."/>
            <person name="Lawson T."/>
            <person name="Leese F."/>
            <person name="Lindquist E."/>
            <person name="Lobanov A."/>
            <person name="Lomsadze A."/>
            <person name="Malik S.B."/>
            <person name="Marsh M.E."/>
            <person name="Mackinder L."/>
            <person name="Mock T."/>
            <person name="Mueller-Roeber B."/>
            <person name="Pagarete A."/>
            <person name="Parker M."/>
            <person name="Probert I."/>
            <person name="Quesneville H."/>
            <person name="Raines C."/>
            <person name="Rensing S.A."/>
            <person name="Riano-Pachon D.M."/>
            <person name="Richier S."/>
            <person name="Rokitta S."/>
            <person name="Shiraiwa Y."/>
            <person name="Soanes D.M."/>
            <person name="van der Giezen M."/>
            <person name="Wahlund T.M."/>
            <person name="Williams B."/>
            <person name="Wilson W."/>
            <person name="Wolfe G."/>
            <person name="Wurch L.L."/>
        </authorList>
    </citation>
    <scope>NUCLEOTIDE SEQUENCE</scope>
</reference>
<feature type="domain" description="D-isomer specific 2-hydroxyacid dehydrogenase NAD-binding" evidence="6">
    <location>
        <begin position="100"/>
        <end position="272"/>
    </location>
</feature>